<proteinExistence type="predicted"/>
<evidence type="ECO:0000313" key="2">
    <source>
        <dbReference type="Proteomes" id="UP001459277"/>
    </source>
</evidence>
<organism evidence="1 2">
    <name type="scientific">Lithocarpus litseifolius</name>
    <dbReference type="NCBI Taxonomy" id="425828"/>
    <lineage>
        <taxon>Eukaryota</taxon>
        <taxon>Viridiplantae</taxon>
        <taxon>Streptophyta</taxon>
        <taxon>Embryophyta</taxon>
        <taxon>Tracheophyta</taxon>
        <taxon>Spermatophyta</taxon>
        <taxon>Magnoliopsida</taxon>
        <taxon>eudicotyledons</taxon>
        <taxon>Gunneridae</taxon>
        <taxon>Pentapetalae</taxon>
        <taxon>rosids</taxon>
        <taxon>fabids</taxon>
        <taxon>Fagales</taxon>
        <taxon>Fagaceae</taxon>
        <taxon>Lithocarpus</taxon>
    </lineage>
</organism>
<sequence>MFRVANGDVTVFLTQIAVLQLVSYVCEDGLTVKAFREDGKPCYEGKSPFGHIWWDVCNCADCQVEEAFEEDYSKRKKNLLSKCSKKDRK</sequence>
<gene>
    <name evidence="1" type="ORF">SO802_020891</name>
</gene>
<evidence type="ECO:0000313" key="1">
    <source>
        <dbReference type="EMBL" id="KAK9996205.1"/>
    </source>
</evidence>
<keyword evidence="2" id="KW-1185">Reference proteome</keyword>
<dbReference type="AlphaFoldDB" id="A0AAW2CGS2"/>
<accession>A0AAW2CGS2</accession>
<dbReference type="Proteomes" id="UP001459277">
    <property type="component" value="Unassembled WGS sequence"/>
</dbReference>
<comment type="caution">
    <text evidence="1">The sequence shown here is derived from an EMBL/GenBank/DDBJ whole genome shotgun (WGS) entry which is preliminary data.</text>
</comment>
<reference evidence="1 2" key="1">
    <citation type="submission" date="2024-01" db="EMBL/GenBank/DDBJ databases">
        <title>A telomere-to-telomere, gap-free genome of sweet tea (Lithocarpus litseifolius).</title>
        <authorList>
            <person name="Zhou J."/>
        </authorList>
    </citation>
    <scope>NUCLEOTIDE SEQUENCE [LARGE SCALE GENOMIC DNA]</scope>
    <source>
        <strain evidence="1">Zhou-2022a</strain>
        <tissue evidence="1">Leaf</tissue>
    </source>
</reference>
<protein>
    <submittedName>
        <fullName evidence="1">Uncharacterized protein</fullName>
    </submittedName>
</protein>
<dbReference type="EMBL" id="JAZDWU010000007">
    <property type="protein sequence ID" value="KAK9996205.1"/>
    <property type="molecule type" value="Genomic_DNA"/>
</dbReference>
<name>A0AAW2CGS2_9ROSI</name>